<reference evidence="10 11" key="1">
    <citation type="journal article" date="2015" name="PLoS ONE">
        <title>Rice-Infecting Pseudomonas Genomes Are Highly Accessorized and Harbor Multiple Putative Virulence Mechanisms to Cause Sheath Brown Rot.</title>
        <authorList>
            <person name="Quibod I.L."/>
            <person name="Grande G."/>
            <person name="Oreiro E.G."/>
            <person name="Borja F.N."/>
            <person name="Dossa G.S."/>
            <person name="Mauleon R."/>
            <person name="Cruz C.V."/>
            <person name="Oliva R."/>
        </authorList>
    </citation>
    <scope>NUCLEOTIDE SEQUENCE [LARGE SCALE GENOMIC DNA]</scope>
    <source>
        <strain evidence="10 11">IRRI 6609</strain>
    </source>
</reference>
<dbReference type="GO" id="GO:0022857">
    <property type="term" value="F:transmembrane transporter activity"/>
    <property type="evidence" value="ECO:0007669"/>
    <property type="project" value="TreeGrafter"/>
</dbReference>
<dbReference type="OrthoDB" id="9783924at2"/>
<keyword evidence="3" id="KW-1003">Cell membrane</keyword>
<dbReference type="Pfam" id="PF00005">
    <property type="entry name" value="ABC_tran"/>
    <property type="match status" value="1"/>
</dbReference>
<dbReference type="STRING" id="50340.PF66_03395"/>
<evidence type="ECO:0000313" key="10">
    <source>
        <dbReference type="EMBL" id="KPA90261.1"/>
    </source>
</evidence>
<dbReference type="AlphaFoldDB" id="A0A0M9GFX4"/>
<dbReference type="PROSITE" id="PS00211">
    <property type="entry name" value="ABC_TRANSPORTER_1"/>
    <property type="match status" value="1"/>
</dbReference>
<dbReference type="PATRIC" id="fig|50340.43.peg.692"/>
<evidence type="ECO:0000256" key="8">
    <source>
        <dbReference type="ARBA" id="ARBA00038388"/>
    </source>
</evidence>
<dbReference type="GO" id="GO:0005886">
    <property type="term" value="C:plasma membrane"/>
    <property type="evidence" value="ECO:0007669"/>
    <property type="project" value="UniProtKB-SubCell"/>
</dbReference>
<dbReference type="GO" id="GO:1902495">
    <property type="term" value="C:transmembrane transporter complex"/>
    <property type="evidence" value="ECO:0007669"/>
    <property type="project" value="UniProtKB-ARBA"/>
</dbReference>
<evidence type="ECO:0000259" key="9">
    <source>
        <dbReference type="PROSITE" id="PS50893"/>
    </source>
</evidence>
<evidence type="ECO:0000256" key="3">
    <source>
        <dbReference type="ARBA" id="ARBA00022475"/>
    </source>
</evidence>
<dbReference type="CDD" id="cd03255">
    <property type="entry name" value="ABC_MJ0796_LolCDE_FtsE"/>
    <property type="match status" value="1"/>
</dbReference>
<dbReference type="Gene3D" id="3.40.50.300">
    <property type="entry name" value="P-loop containing nucleotide triphosphate hydrolases"/>
    <property type="match status" value="1"/>
</dbReference>
<comment type="similarity">
    <text evidence="8">Belongs to the ABC transporter superfamily. Macrolide exporter (TC 3.A.1.122) family.</text>
</comment>
<keyword evidence="5" id="KW-0547">Nucleotide-binding</keyword>
<evidence type="ECO:0000256" key="7">
    <source>
        <dbReference type="ARBA" id="ARBA00023136"/>
    </source>
</evidence>
<dbReference type="PROSITE" id="PS50893">
    <property type="entry name" value="ABC_TRANSPORTER_2"/>
    <property type="match status" value="1"/>
</dbReference>
<keyword evidence="6" id="KW-0067">ATP-binding</keyword>
<dbReference type="SUPFAM" id="SSF52540">
    <property type="entry name" value="P-loop containing nucleoside triphosphate hydrolases"/>
    <property type="match status" value="1"/>
</dbReference>
<keyword evidence="11" id="KW-1185">Reference proteome</keyword>
<protein>
    <submittedName>
        <fullName evidence="10">ABC-type antimicrobial peptide transport system, ATPase component</fullName>
    </submittedName>
</protein>
<dbReference type="InterPro" id="IPR017911">
    <property type="entry name" value="MacB-like_ATP-bd"/>
</dbReference>
<dbReference type="PANTHER" id="PTHR24220:SF86">
    <property type="entry name" value="ABC TRANSPORTER ABCH.1"/>
    <property type="match status" value="1"/>
</dbReference>
<dbReference type="GO" id="GO:0016887">
    <property type="term" value="F:ATP hydrolysis activity"/>
    <property type="evidence" value="ECO:0007669"/>
    <property type="project" value="InterPro"/>
</dbReference>
<dbReference type="PANTHER" id="PTHR24220">
    <property type="entry name" value="IMPORT ATP-BINDING PROTEIN"/>
    <property type="match status" value="1"/>
</dbReference>
<dbReference type="GO" id="GO:0005524">
    <property type="term" value="F:ATP binding"/>
    <property type="evidence" value="ECO:0007669"/>
    <property type="project" value="UniProtKB-KW"/>
</dbReference>
<evidence type="ECO:0000256" key="6">
    <source>
        <dbReference type="ARBA" id="ARBA00022840"/>
    </source>
</evidence>
<evidence type="ECO:0000256" key="4">
    <source>
        <dbReference type="ARBA" id="ARBA00022692"/>
    </source>
</evidence>
<comment type="caution">
    <text evidence="10">The sequence shown here is derived from an EMBL/GenBank/DDBJ whole genome shotgun (WGS) entry which is preliminary data.</text>
</comment>
<evidence type="ECO:0000313" key="11">
    <source>
        <dbReference type="Proteomes" id="UP000037931"/>
    </source>
</evidence>
<organism evidence="10 11">
    <name type="scientific">Pseudomonas asplenii</name>
    <dbReference type="NCBI Taxonomy" id="53407"/>
    <lineage>
        <taxon>Bacteria</taxon>
        <taxon>Pseudomonadati</taxon>
        <taxon>Pseudomonadota</taxon>
        <taxon>Gammaproteobacteria</taxon>
        <taxon>Pseudomonadales</taxon>
        <taxon>Pseudomonadaceae</taxon>
        <taxon>Pseudomonas</taxon>
    </lineage>
</organism>
<dbReference type="RefSeq" id="WP_054059503.1">
    <property type="nucleotide sequence ID" value="NZ_JAQMZR010000071.1"/>
</dbReference>
<evidence type="ECO:0000256" key="1">
    <source>
        <dbReference type="ARBA" id="ARBA00004429"/>
    </source>
</evidence>
<accession>A0A0M9GFX4</accession>
<dbReference type="EMBL" id="JSYZ01000011">
    <property type="protein sequence ID" value="KPA90261.1"/>
    <property type="molecule type" value="Genomic_DNA"/>
</dbReference>
<dbReference type="InterPro" id="IPR003439">
    <property type="entry name" value="ABC_transporter-like_ATP-bd"/>
</dbReference>
<dbReference type="InterPro" id="IPR027417">
    <property type="entry name" value="P-loop_NTPase"/>
</dbReference>
<evidence type="ECO:0000256" key="5">
    <source>
        <dbReference type="ARBA" id="ARBA00022741"/>
    </source>
</evidence>
<dbReference type="InterPro" id="IPR017871">
    <property type="entry name" value="ABC_transporter-like_CS"/>
</dbReference>
<dbReference type="InterPro" id="IPR015854">
    <property type="entry name" value="ABC_transpr_LolD-like"/>
</dbReference>
<dbReference type="InterPro" id="IPR003593">
    <property type="entry name" value="AAA+_ATPase"/>
</dbReference>
<dbReference type="Proteomes" id="UP000037931">
    <property type="component" value="Unassembled WGS sequence"/>
</dbReference>
<evidence type="ECO:0000256" key="2">
    <source>
        <dbReference type="ARBA" id="ARBA00022448"/>
    </source>
</evidence>
<keyword evidence="7" id="KW-0472">Membrane</keyword>
<dbReference type="FunFam" id="3.40.50.300:FF:000032">
    <property type="entry name" value="Export ABC transporter ATP-binding protein"/>
    <property type="match status" value="1"/>
</dbReference>
<name>A0A0M9GFX4_9PSED</name>
<keyword evidence="4" id="KW-0812">Transmembrane</keyword>
<feature type="domain" description="ABC transporter" evidence="9">
    <location>
        <begin position="11"/>
        <end position="234"/>
    </location>
</feature>
<proteinExistence type="inferred from homology"/>
<comment type="subcellular location">
    <subcellularLocation>
        <location evidence="1">Cell inner membrane</location>
        <topology evidence="1">Multi-pass membrane protein</topology>
    </subcellularLocation>
</comment>
<sequence length="234" mass="25333">MTDTTAHKGLICLQGIGKTYRLAEQPLTILKDVSLSIDAGESCAILGASGSGKSTLLNILGLLDLPNSGRYHFAGHDIFSASPDQLAAIRNQQIGFVFQSFNLLPRLDALDNVALPLSYRGVPRGESLARARAMLEQVGLGERAHHRPADLSGGQRQRVAIARALVGEPSVILADEPTGNLDSSTAREIMDLLLELNRVRQVTLIIVTHDPHIAERLHRQIRVQHGVVHETCPA</sequence>
<dbReference type="SMART" id="SM00382">
    <property type="entry name" value="AAA"/>
    <property type="match status" value="1"/>
</dbReference>
<keyword evidence="2" id="KW-0813">Transport</keyword>
<gene>
    <name evidence="10" type="ORF">PF66_03395</name>
</gene>